<evidence type="ECO:0000313" key="1">
    <source>
        <dbReference type="EMBL" id="KIK15560.1"/>
    </source>
</evidence>
<name>A0A0C9XTB1_9AGAM</name>
<evidence type="ECO:0000313" key="2">
    <source>
        <dbReference type="Proteomes" id="UP000054018"/>
    </source>
</evidence>
<accession>A0A0C9XTB1</accession>
<keyword evidence="2" id="KW-1185">Reference proteome</keyword>
<dbReference type="EMBL" id="KN833886">
    <property type="protein sequence ID" value="KIK15560.1"/>
    <property type="molecule type" value="Genomic_DNA"/>
</dbReference>
<dbReference type="HOGENOM" id="CLU_3051237_0_0_1"/>
<sequence length="54" mass="5863">MAASTMPRKGSGFVWGLETSGDLEATREVSKGLATDSKKVEKGFLQLEMARKCK</sequence>
<proteinExistence type="predicted"/>
<dbReference type="Proteomes" id="UP000054018">
    <property type="component" value="Unassembled WGS sequence"/>
</dbReference>
<dbReference type="AlphaFoldDB" id="A0A0C9XTB1"/>
<organism evidence="1 2">
    <name type="scientific">Pisolithus microcarpus 441</name>
    <dbReference type="NCBI Taxonomy" id="765257"/>
    <lineage>
        <taxon>Eukaryota</taxon>
        <taxon>Fungi</taxon>
        <taxon>Dikarya</taxon>
        <taxon>Basidiomycota</taxon>
        <taxon>Agaricomycotina</taxon>
        <taxon>Agaricomycetes</taxon>
        <taxon>Agaricomycetidae</taxon>
        <taxon>Boletales</taxon>
        <taxon>Sclerodermatineae</taxon>
        <taxon>Pisolithaceae</taxon>
        <taxon>Pisolithus</taxon>
    </lineage>
</organism>
<gene>
    <name evidence="1" type="ORF">PISMIDRAFT_687144</name>
</gene>
<reference evidence="1 2" key="1">
    <citation type="submission" date="2014-04" db="EMBL/GenBank/DDBJ databases">
        <authorList>
            <consortium name="DOE Joint Genome Institute"/>
            <person name="Kuo A."/>
            <person name="Kohler A."/>
            <person name="Costa M.D."/>
            <person name="Nagy L.G."/>
            <person name="Floudas D."/>
            <person name="Copeland A."/>
            <person name="Barry K.W."/>
            <person name="Cichocki N."/>
            <person name="Veneault-Fourrey C."/>
            <person name="LaButti K."/>
            <person name="Lindquist E.A."/>
            <person name="Lipzen A."/>
            <person name="Lundell T."/>
            <person name="Morin E."/>
            <person name="Murat C."/>
            <person name="Sun H."/>
            <person name="Tunlid A."/>
            <person name="Henrissat B."/>
            <person name="Grigoriev I.V."/>
            <person name="Hibbett D.S."/>
            <person name="Martin F."/>
            <person name="Nordberg H.P."/>
            <person name="Cantor M.N."/>
            <person name="Hua S.X."/>
        </authorList>
    </citation>
    <scope>NUCLEOTIDE SEQUENCE [LARGE SCALE GENOMIC DNA]</scope>
    <source>
        <strain evidence="1 2">441</strain>
    </source>
</reference>
<protein>
    <submittedName>
        <fullName evidence="1">Uncharacterized protein</fullName>
    </submittedName>
</protein>
<reference evidence="2" key="2">
    <citation type="submission" date="2015-01" db="EMBL/GenBank/DDBJ databases">
        <title>Evolutionary Origins and Diversification of the Mycorrhizal Mutualists.</title>
        <authorList>
            <consortium name="DOE Joint Genome Institute"/>
            <consortium name="Mycorrhizal Genomics Consortium"/>
            <person name="Kohler A."/>
            <person name="Kuo A."/>
            <person name="Nagy L.G."/>
            <person name="Floudas D."/>
            <person name="Copeland A."/>
            <person name="Barry K.W."/>
            <person name="Cichocki N."/>
            <person name="Veneault-Fourrey C."/>
            <person name="LaButti K."/>
            <person name="Lindquist E.A."/>
            <person name="Lipzen A."/>
            <person name="Lundell T."/>
            <person name="Morin E."/>
            <person name="Murat C."/>
            <person name="Riley R."/>
            <person name="Ohm R."/>
            <person name="Sun H."/>
            <person name="Tunlid A."/>
            <person name="Henrissat B."/>
            <person name="Grigoriev I.V."/>
            <person name="Hibbett D.S."/>
            <person name="Martin F."/>
        </authorList>
    </citation>
    <scope>NUCLEOTIDE SEQUENCE [LARGE SCALE GENOMIC DNA]</scope>
    <source>
        <strain evidence="2">441</strain>
    </source>
</reference>